<reference evidence="3 4" key="1">
    <citation type="submission" date="2021-02" db="EMBL/GenBank/DDBJ databases">
        <title>Complete Genome Sequence of Cupriavidus oxalaticus Strain Ox1, a Soil Oxalate-Degrading Species.</title>
        <authorList>
            <person name="Palmieri F."/>
            <person name="Udriet P."/>
            <person name="Deuasquier M."/>
            <person name="Beaudoing E."/>
            <person name="Johnson S.L."/>
            <person name="Davenport K.W."/>
            <person name="Chain P.S."/>
            <person name="Bindschedler S."/>
            <person name="Junier P."/>
        </authorList>
    </citation>
    <scope>NUCLEOTIDE SEQUENCE [LARGE SCALE GENOMIC DNA]</scope>
    <source>
        <strain evidence="3 4">Ox1</strain>
    </source>
</reference>
<evidence type="ECO:0000313" key="3">
    <source>
        <dbReference type="EMBL" id="QRQ93498.1"/>
    </source>
</evidence>
<dbReference type="PROSITE" id="PS51746">
    <property type="entry name" value="PPM_2"/>
    <property type="match status" value="1"/>
</dbReference>
<dbReference type="CDD" id="cd00143">
    <property type="entry name" value="PP2Cc"/>
    <property type="match status" value="1"/>
</dbReference>
<gene>
    <name evidence="3" type="ORF">JTE92_25855</name>
</gene>
<dbReference type="Proteomes" id="UP000623307">
    <property type="component" value="Chromosome 2"/>
</dbReference>
<dbReference type="InterPro" id="IPR001932">
    <property type="entry name" value="PPM-type_phosphatase-like_dom"/>
</dbReference>
<dbReference type="GeneID" id="303492998"/>
<dbReference type="InterPro" id="IPR036457">
    <property type="entry name" value="PPM-type-like_dom_sf"/>
</dbReference>
<sequence length="380" mass="41528">MEQIRTSLTAWLLRKTAGAAVRRVGESSIAITTDVGVVRQENQDRVAVLKGMDPNGRRYFVIALCDGMGGMADGAICGATALAGFMTAFVEIRGSALALNEQLRYAAVEANRIVFELYRSRGGATLSAVLLCEPGKLHWVNVGDSRIYRKTHNELEQLTIDDTLEGQLPHGGSLAGRNQLLQFIGVGPDLEAHTGSLEYRDTDQMLLSSDGLHSVYKDFITEILANSPEPAIGIKRLVDVARWRGGHDNASGAVFCPFEATKLLELGDGAENILEFWDPHGELQMVSVGQVKIVHKPGSDGGRKETYIAESDLSLSKPLAAKQPRTRKQRDPGNPKKEKNVKVQKASKQTDTPKQKESGAKVEDAEKPQLIIEFQNNEKK</sequence>
<keyword evidence="4" id="KW-1185">Reference proteome</keyword>
<feature type="compositionally biased region" description="Basic and acidic residues" evidence="1">
    <location>
        <begin position="329"/>
        <end position="341"/>
    </location>
</feature>
<feature type="region of interest" description="Disordered" evidence="1">
    <location>
        <begin position="313"/>
        <end position="380"/>
    </location>
</feature>
<evidence type="ECO:0000259" key="2">
    <source>
        <dbReference type="PROSITE" id="PS51746"/>
    </source>
</evidence>
<dbReference type="RefSeq" id="WP_147318580.1">
    <property type="nucleotide sequence ID" value="NZ_CP069810.1"/>
</dbReference>
<dbReference type="SUPFAM" id="SSF81606">
    <property type="entry name" value="PP2C-like"/>
    <property type="match status" value="1"/>
</dbReference>
<accession>A0ABX7HTQ2</accession>
<name>A0ABX7HTQ2_9BURK</name>
<evidence type="ECO:0000256" key="1">
    <source>
        <dbReference type="SAM" id="MobiDB-lite"/>
    </source>
</evidence>
<organism evidence="3 4">
    <name type="scientific">Cupriavidus oxalaticus</name>
    <dbReference type="NCBI Taxonomy" id="96344"/>
    <lineage>
        <taxon>Bacteria</taxon>
        <taxon>Pseudomonadati</taxon>
        <taxon>Pseudomonadota</taxon>
        <taxon>Betaproteobacteria</taxon>
        <taxon>Burkholderiales</taxon>
        <taxon>Burkholderiaceae</taxon>
        <taxon>Cupriavidus</taxon>
    </lineage>
</organism>
<evidence type="ECO:0000313" key="4">
    <source>
        <dbReference type="Proteomes" id="UP000623307"/>
    </source>
</evidence>
<dbReference type="SMART" id="SM00331">
    <property type="entry name" value="PP2C_SIG"/>
    <property type="match status" value="1"/>
</dbReference>
<protein>
    <submittedName>
        <fullName evidence="3">Serine/threonine-protein phosphatase</fullName>
    </submittedName>
</protein>
<feature type="compositionally biased region" description="Basic and acidic residues" evidence="1">
    <location>
        <begin position="351"/>
        <end position="367"/>
    </location>
</feature>
<dbReference type="SMART" id="SM00332">
    <property type="entry name" value="PP2Cc"/>
    <property type="match status" value="1"/>
</dbReference>
<dbReference type="Gene3D" id="3.60.40.10">
    <property type="entry name" value="PPM-type phosphatase domain"/>
    <property type="match status" value="1"/>
</dbReference>
<dbReference type="EMBL" id="CP069812">
    <property type="protein sequence ID" value="QRQ93498.1"/>
    <property type="molecule type" value="Genomic_DNA"/>
</dbReference>
<proteinExistence type="predicted"/>
<feature type="domain" description="PPM-type phosphatase" evidence="2">
    <location>
        <begin position="28"/>
        <end position="257"/>
    </location>
</feature>